<organism evidence="13 14">
    <name type="scientific">Cohnella thailandensis</name>
    <dbReference type="NCBI Taxonomy" id="557557"/>
    <lineage>
        <taxon>Bacteria</taxon>
        <taxon>Bacillati</taxon>
        <taxon>Bacillota</taxon>
        <taxon>Bacilli</taxon>
        <taxon>Bacillales</taxon>
        <taxon>Paenibacillaceae</taxon>
        <taxon>Cohnella</taxon>
    </lineage>
</organism>
<keyword evidence="6" id="KW-0378">Hydrolase</keyword>
<dbReference type="InterPro" id="IPR011527">
    <property type="entry name" value="ABC1_TM_dom"/>
</dbReference>
<sequence>MRGGDRLGFVPLLVYLKKLRSFAGGRLYLNLFGTMIVSLLEGIGILLLAPMLSLIGLLDSSVGGIPYLASVAEPLRSLPASWQLPVVLAVFVALLLGQGLLQRRLTNMNSELEQGFIRHLRMDVYRGLLQSDWAFFLRRRKSDFIHHATTELPRVSFGIFTFLQLATSLLFTLIQIGFALWLSAPLTIVVLLCGLALAVCSRSKVRNSRAIGQETTELMQRYVAGMTDHFNGIKDIKSNRLEKQHLTWFGELCDRLERNIIQFTRLQSASRFQYKAASTLLIAGFVYLAFSVLHVQAETLLFIVLIFSRLWPKFSMLQSGAEQLAQTIPAFRNLWELQREVEAAQEPEPPEESEAVRIVQGFELRDVSYRYDRQGDAYALRDVNLRIPANRMTAIVGKSGAGKSTLIDLLIGLIQPERGEVLADGKPLVEGMGNELRRAVSYVSQEPFLFHESVKDNLRLAAPDATEEQMWEALRFAAAEPFVRKLPQGLDTLLGDRGVRLSGGERQRIVLARAILRKPSVLILDEATSALDSEHEASIQEALVRLRGSMTLIVIAHRLSTIRDADQIVVLDGGKIVQRGGYTELAEENAGVFGRLLGYQVG</sequence>
<dbReference type="InterPro" id="IPR003439">
    <property type="entry name" value="ABC_transporter-like_ATP-bd"/>
</dbReference>
<evidence type="ECO:0000313" key="13">
    <source>
        <dbReference type="EMBL" id="MBB6637634.1"/>
    </source>
</evidence>
<evidence type="ECO:0000256" key="9">
    <source>
        <dbReference type="ARBA" id="ARBA00023136"/>
    </source>
</evidence>
<keyword evidence="9 10" id="KW-0472">Membrane</keyword>
<dbReference type="InterPro" id="IPR017871">
    <property type="entry name" value="ABC_transporter-like_CS"/>
</dbReference>
<feature type="transmembrane region" description="Helical" evidence="10">
    <location>
        <begin position="155"/>
        <end position="174"/>
    </location>
</feature>
<evidence type="ECO:0000256" key="10">
    <source>
        <dbReference type="SAM" id="Phobius"/>
    </source>
</evidence>
<dbReference type="RefSeq" id="WP_185122844.1">
    <property type="nucleotide sequence ID" value="NZ_JACJVQ010000024.1"/>
</dbReference>
<keyword evidence="3" id="KW-1003">Cell membrane</keyword>
<keyword evidence="4 10" id="KW-0812">Transmembrane</keyword>
<evidence type="ECO:0000259" key="12">
    <source>
        <dbReference type="PROSITE" id="PS50929"/>
    </source>
</evidence>
<keyword evidence="5" id="KW-0547">Nucleotide-binding</keyword>
<keyword evidence="2" id="KW-0813">Transport</keyword>
<dbReference type="GO" id="GO:0034040">
    <property type="term" value="F:ATPase-coupled lipid transmembrane transporter activity"/>
    <property type="evidence" value="ECO:0007669"/>
    <property type="project" value="TreeGrafter"/>
</dbReference>
<dbReference type="SMART" id="SM00382">
    <property type="entry name" value="AAA"/>
    <property type="match status" value="1"/>
</dbReference>
<dbReference type="EMBL" id="JACJVQ010000024">
    <property type="protein sequence ID" value="MBB6637634.1"/>
    <property type="molecule type" value="Genomic_DNA"/>
</dbReference>
<evidence type="ECO:0000256" key="8">
    <source>
        <dbReference type="ARBA" id="ARBA00022989"/>
    </source>
</evidence>
<dbReference type="GO" id="GO:0005524">
    <property type="term" value="F:ATP binding"/>
    <property type="evidence" value="ECO:0007669"/>
    <property type="project" value="UniProtKB-KW"/>
</dbReference>
<reference evidence="13 14" key="1">
    <citation type="submission" date="2020-08" db="EMBL/GenBank/DDBJ databases">
        <title>Cohnella phylogeny.</title>
        <authorList>
            <person name="Dunlap C."/>
        </authorList>
    </citation>
    <scope>NUCLEOTIDE SEQUENCE [LARGE SCALE GENOMIC DNA]</scope>
    <source>
        <strain evidence="13 14">DSM 25241</strain>
    </source>
</reference>
<comment type="caution">
    <text evidence="13">The sequence shown here is derived from an EMBL/GenBank/DDBJ whole genome shotgun (WGS) entry which is preliminary data.</text>
</comment>
<accession>A0A841T0F4</accession>
<evidence type="ECO:0000256" key="7">
    <source>
        <dbReference type="ARBA" id="ARBA00022840"/>
    </source>
</evidence>
<evidence type="ECO:0000256" key="1">
    <source>
        <dbReference type="ARBA" id="ARBA00004651"/>
    </source>
</evidence>
<dbReference type="GO" id="GO:0016887">
    <property type="term" value="F:ATP hydrolysis activity"/>
    <property type="evidence" value="ECO:0007669"/>
    <property type="project" value="InterPro"/>
</dbReference>
<dbReference type="InterPro" id="IPR039421">
    <property type="entry name" value="Type_1_exporter"/>
</dbReference>
<dbReference type="SUPFAM" id="SSF90123">
    <property type="entry name" value="ABC transporter transmembrane region"/>
    <property type="match status" value="1"/>
</dbReference>
<feature type="domain" description="ABC transporter" evidence="11">
    <location>
        <begin position="362"/>
        <end position="598"/>
    </location>
</feature>
<feature type="transmembrane region" description="Helical" evidence="10">
    <location>
        <begin position="82"/>
        <end position="101"/>
    </location>
</feature>
<dbReference type="GO" id="GO:0140359">
    <property type="term" value="F:ABC-type transporter activity"/>
    <property type="evidence" value="ECO:0007669"/>
    <property type="project" value="InterPro"/>
</dbReference>
<keyword evidence="6" id="KW-0645">Protease</keyword>
<dbReference type="Pfam" id="PF00005">
    <property type="entry name" value="ABC_tran"/>
    <property type="match status" value="1"/>
</dbReference>
<dbReference type="SUPFAM" id="SSF52540">
    <property type="entry name" value="P-loop containing nucleoside triphosphate hydrolases"/>
    <property type="match status" value="1"/>
</dbReference>
<feature type="transmembrane region" description="Helical" evidence="10">
    <location>
        <begin position="180"/>
        <end position="200"/>
    </location>
</feature>
<dbReference type="InterPro" id="IPR003593">
    <property type="entry name" value="AAA+_ATPase"/>
</dbReference>
<dbReference type="PANTHER" id="PTHR24221:SF654">
    <property type="entry name" value="ATP-BINDING CASSETTE SUB-FAMILY B MEMBER 6"/>
    <property type="match status" value="1"/>
</dbReference>
<evidence type="ECO:0000256" key="4">
    <source>
        <dbReference type="ARBA" id="ARBA00022692"/>
    </source>
</evidence>
<comment type="subcellular location">
    <subcellularLocation>
        <location evidence="1">Cell membrane</location>
        <topology evidence="1">Multi-pass membrane protein</topology>
    </subcellularLocation>
</comment>
<dbReference type="Pfam" id="PF00664">
    <property type="entry name" value="ABC_membrane"/>
    <property type="match status" value="1"/>
</dbReference>
<name>A0A841T0F4_9BACL</name>
<dbReference type="PANTHER" id="PTHR24221">
    <property type="entry name" value="ATP-BINDING CASSETTE SUB-FAMILY B"/>
    <property type="match status" value="1"/>
</dbReference>
<gene>
    <name evidence="13" type="ORF">H7B67_26220</name>
</gene>
<evidence type="ECO:0000256" key="2">
    <source>
        <dbReference type="ARBA" id="ARBA00022448"/>
    </source>
</evidence>
<dbReference type="FunFam" id="3.40.50.300:FF:000299">
    <property type="entry name" value="ABC transporter ATP-binding protein/permease"/>
    <property type="match status" value="1"/>
</dbReference>
<dbReference type="PROSITE" id="PS50929">
    <property type="entry name" value="ABC_TM1F"/>
    <property type="match status" value="1"/>
</dbReference>
<dbReference type="PROSITE" id="PS50893">
    <property type="entry name" value="ABC_TRANSPORTER_2"/>
    <property type="match status" value="1"/>
</dbReference>
<dbReference type="PROSITE" id="PS00211">
    <property type="entry name" value="ABC_TRANSPORTER_1"/>
    <property type="match status" value="1"/>
</dbReference>
<dbReference type="Proteomes" id="UP000535838">
    <property type="component" value="Unassembled WGS sequence"/>
</dbReference>
<evidence type="ECO:0000313" key="14">
    <source>
        <dbReference type="Proteomes" id="UP000535838"/>
    </source>
</evidence>
<evidence type="ECO:0000256" key="5">
    <source>
        <dbReference type="ARBA" id="ARBA00022741"/>
    </source>
</evidence>
<protein>
    <submittedName>
        <fullName evidence="13">ABC transporter ATP-binding protein</fullName>
    </submittedName>
</protein>
<dbReference type="InterPro" id="IPR036640">
    <property type="entry name" value="ABC1_TM_sf"/>
</dbReference>
<dbReference type="AlphaFoldDB" id="A0A841T0F4"/>
<evidence type="ECO:0000256" key="3">
    <source>
        <dbReference type="ARBA" id="ARBA00022475"/>
    </source>
</evidence>
<dbReference type="GO" id="GO:0008234">
    <property type="term" value="F:cysteine-type peptidase activity"/>
    <property type="evidence" value="ECO:0007669"/>
    <property type="project" value="UniProtKB-KW"/>
</dbReference>
<proteinExistence type="predicted"/>
<dbReference type="GO" id="GO:0005886">
    <property type="term" value="C:plasma membrane"/>
    <property type="evidence" value="ECO:0007669"/>
    <property type="project" value="UniProtKB-SubCell"/>
</dbReference>
<keyword evidence="7 13" id="KW-0067">ATP-binding</keyword>
<feature type="domain" description="ABC transmembrane type-1" evidence="12">
    <location>
        <begin position="31"/>
        <end position="326"/>
    </location>
</feature>
<keyword evidence="14" id="KW-1185">Reference proteome</keyword>
<keyword evidence="6" id="KW-0788">Thiol protease</keyword>
<dbReference type="Gene3D" id="1.20.1560.10">
    <property type="entry name" value="ABC transporter type 1, transmembrane domain"/>
    <property type="match status" value="1"/>
</dbReference>
<dbReference type="Gene3D" id="3.40.50.300">
    <property type="entry name" value="P-loop containing nucleotide triphosphate hydrolases"/>
    <property type="match status" value="1"/>
</dbReference>
<feature type="transmembrane region" description="Helical" evidence="10">
    <location>
        <begin position="27"/>
        <end position="49"/>
    </location>
</feature>
<feature type="transmembrane region" description="Helical" evidence="10">
    <location>
        <begin position="280"/>
        <end position="307"/>
    </location>
</feature>
<dbReference type="InterPro" id="IPR027417">
    <property type="entry name" value="P-loop_NTPase"/>
</dbReference>
<evidence type="ECO:0000259" key="11">
    <source>
        <dbReference type="PROSITE" id="PS50893"/>
    </source>
</evidence>
<evidence type="ECO:0000256" key="6">
    <source>
        <dbReference type="ARBA" id="ARBA00022807"/>
    </source>
</evidence>
<keyword evidence="8 10" id="KW-1133">Transmembrane helix</keyword>